<evidence type="ECO:0000256" key="2">
    <source>
        <dbReference type="SAM" id="Phobius"/>
    </source>
</evidence>
<protein>
    <submittedName>
        <fullName evidence="5">(pine wood nematode) hypothetical protein</fullName>
    </submittedName>
</protein>
<organism evidence="5 6">
    <name type="scientific">Bursaphelenchus xylophilus</name>
    <name type="common">Pinewood nematode worm</name>
    <name type="synonym">Aphelenchoides xylophilus</name>
    <dbReference type="NCBI Taxonomy" id="6326"/>
    <lineage>
        <taxon>Eukaryota</taxon>
        <taxon>Metazoa</taxon>
        <taxon>Ecdysozoa</taxon>
        <taxon>Nematoda</taxon>
        <taxon>Chromadorea</taxon>
        <taxon>Rhabditida</taxon>
        <taxon>Tylenchina</taxon>
        <taxon>Tylenchomorpha</taxon>
        <taxon>Aphelenchoidea</taxon>
        <taxon>Aphelenchoididae</taxon>
        <taxon>Bursaphelenchus</taxon>
    </lineage>
</organism>
<keyword evidence="1" id="KW-0175">Coiled coil</keyword>
<evidence type="ECO:0000259" key="3">
    <source>
        <dbReference type="Pfam" id="PF06400"/>
    </source>
</evidence>
<name>A0A7I8XKM5_BURXY</name>
<dbReference type="GO" id="GO:0048019">
    <property type="term" value="F:receptor antagonist activity"/>
    <property type="evidence" value="ECO:0007669"/>
    <property type="project" value="InterPro"/>
</dbReference>
<dbReference type="GO" id="GO:0050750">
    <property type="term" value="F:low-density lipoprotein particle receptor binding"/>
    <property type="evidence" value="ECO:0007669"/>
    <property type="project" value="InterPro"/>
</dbReference>
<dbReference type="SUPFAM" id="SSF47045">
    <property type="entry name" value="RAP domain-like"/>
    <property type="match status" value="3"/>
</dbReference>
<dbReference type="Proteomes" id="UP000659654">
    <property type="component" value="Unassembled WGS sequence"/>
</dbReference>
<proteinExistence type="predicted"/>
<keyword evidence="2" id="KW-0472">Membrane</keyword>
<feature type="domain" description="Alpha-2-macroglobulin receptor-associated protein" evidence="3">
    <location>
        <begin position="85"/>
        <end position="156"/>
    </location>
</feature>
<keyword evidence="2" id="KW-1133">Transmembrane helix</keyword>
<dbReference type="EMBL" id="CAJFDI010000005">
    <property type="protein sequence ID" value="CAD5229926.1"/>
    <property type="molecule type" value="Genomic_DNA"/>
</dbReference>
<feature type="coiled-coil region" evidence="1">
    <location>
        <begin position="213"/>
        <end position="282"/>
    </location>
</feature>
<dbReference type="AlphaFoldDB" id="A0A7I8XKM5"/>
<dbReference type="InterPro" id="IPR010483">
    <property type="entry name" value="Alpha_2_MRAP_C"/>
</dbReference>
<dbReference type="SMR" id="A0A7I8XKM5"/>
<dbReference type="EMBL" id="CAJFCV020000005">
    <property type="protein sequence ID" value="CAG9120722.1"/>
    <property type="molecule type" value="Genomic_DNA"/>
</dbReference>
<dbReference type="GO" id="GO:0005783">
    <property type="term" value="C:endoplasmic reticulum"/>
    <property type="evidence" value="ECO:0007669"/>
    <property type="project" value="InterPro"/>
</dbReference>
<feature type="domain" description="Alpha-2-macroglobulin RAP C-terminal" evidence="4">
    <location>
        <begin position="190"/>
        <end position="377"/>
    </location>
</feature>
<keyword evidence="2" id="KW-0812">Transmembrane</keyword>
<evidence type="ECO:0000313" key="5">
    <source>
        <dbReference type="EMBL" id="CAD5229926.1"/>
    </source>
</evidence>
<dbReference type="GO" id="GO:0008201">
    <property type="term" value="F:heparin binding"/>
    <property type="evidence" value="ECO:0007669"/>
    <property type="project" value="InterPro"/>
</dbReference>
<evidence type="ECO:0000313" key="6">
    <source>
        <dbReference type="Proteomes" id="UP000659654"/>
    </source>
</evidence>
<gene>
    <name evidence="5" type="ORF">BXYJ_LOCUS10731</name>
</gene>
<dbReference type="InterPro" id="IPR038003">
    <property type="entry name" value="A2-macroglobuin_RAP"/>
</dbReference>
<reference evidence="5" key="1">
    <citation type="submission" date="2020-09" db="EMBL/GenBank/DDBJ databases">
        <authorList>
            <person name="Kikuchi T."/>
        </authorList>
    </citation>
    <scope>NUCLEOTIDE SEQUENCE</scope>
    <source>
        <strain evidence="5">Ka4C1</strain>
    </source>
</reference>
<dbReference type="Pfam" id="PF06401">
    <property type="entry name" value="Alpha-2-MRAP_C"/>
    <property type="match status" value="1"/>
</dbReference>
<dbReference type="OrthoDB" id="5817428at2759"/>
<sequence>MQRLSAAKTFFPQFTTSSTFEAVQSTREAVSTTVEALVPITKASVSSSTSEVCAHNAKNVLFLPFLGLVVAGLLAHGVAADSTPLFRMDKINFVWAKAQHRLDGQEAAQKLQEELKKFDTLYVSIKHEQEHHKNTKSLSEADDKLERLLERYNLDDALKAFRIKYKHDSKQQPNINKLADDSAAKRTAKFSDSRLQNLWSKVSTDQDVAAHELNDLHRQFEGLQKIIERYNEVKKDLNELDENEVHDVVDHQQLVREAKALNSGIEDTIEHLKSQIEAVKENPFENESVRKLWLKAKKAPKLIPNELNAIKSELRHLDRHFLKLDHHSQMMDEHRSLHDTEDDEIWGSMESQREKILHKLRKLEEYLNEKLAEHDEL</sequence>
<evidence type="ECO:0000256" key="1">
    <source>
        <dbReference type="SAM" id="Coils"/>
    </source>
</evidence>
<dbReference type="Pfam" id="PF06400">
    <property type="entry name" value="Alpha-2-MRAP_N"/>
    <property type="match status" value="1"/>
</dbReference>
<dbReference type="PANTHER" id="PTHR16560:SF2">
    <property type="entry name" value="ALPHA-2-MACROGLOBULIN RECEPTOR-ASSOCIATED PROTEIN"/>
    <property type="match status" value="1"/>
</dbReference>
<dbReference type="PANTHER" id="PTHR16560">
    <property type="entry name" value="ALPHA-2-MACROGLOBULIN RECEPTOR-ASSOCIATED PROTEIN"/>
    <property type="match status" value="1"/>
</dbReference>
<evidence type="ECO:0000259" key="4">
    <source>
        <dbReference type="Pfam" id="PF06401"/>
    </source>
</evidence>
<dbReference type="InterPro" id="IPR009066">
    <property type="entry name" value="MG_RAP_rcpt_1"/>
</dbReference>
<comment type="caution">
    <text evidence="5">The sequence shown here is derived from an EMBL/GenBank/DDBJ whole genome shotgun (WGS) entry which is preliminary data.</text>
</comment>
<keyword evidence="6" id="KW-1185">Reference proteome</keyword>
<dbReference type="GO" id="GO:0048259">
    <property type="term" value="P:regulation of receptor-mediated endocytosis"/>
    <property type="evidence" value="ECO:0007669"/>
    <property type="project" value="TreeGrafter"/>
</dbReference>
<dbReference type="InterPro" id="IPR036744">
    <property type="entry name" value="RAP_sf"/>
</dbReference>
<dbReference type="Gene3D" id="1.20.81.10">
    <property type="entry name" value="RAP domain"/>
    <property type="match status" value="3"/>
</dbReference>
<dbReference type="Proteomes" id="UP000582659">
    <property type="component" value="Unassembled WGS sequence"/>
</dbReference>
<accession>A0A7I8XKM5</accession>
<feature type="transmembrane region" description="Helical" evidence="2">
    <location>
        <begin position="60"/>
        <end position="79"/>
    </location>
</feature>